<dbReference type="InterPro" id="IPR029021">
    <property type="entry name" value="Prot-tyrosine_phosphatase-like"/>
</dbReference>
<dbReference type="AlphaFoldDB" id="A0A0G4J8Z3"/>
<dbReference type="Proteomes" id="UP000039324">
    <property type="component" value="Unassembled WGS sequence"/>
</dbReference>
<reference evidence="2 4" key="2">
    <citation type="submission" date="2018-03" db="EMBL/GenBank/DDBJ databases">
        <authorList>
            <person name="Fogelqvist J."/>
        </authorList>
    </citation>
    <scope>NUCLEOTIDE SEQUENCE [LARGE SCALE GENOMIC DNA]</scope>
</reference>
<dbReference type="OMA" id="FRFAICE"/>
<evidence type="ECO:0008006" key="5">
    <source>
        <dbReference type="Google" id="ProtNLM"/>
    </source>
</evidence>
<evidence type="ECO:0000313" key="4">
    <source>
        <dbReference type="Proteomes" id="UP000290189"/>
    </source>
</evidence>
<gene>
    <name evidence="1" type="ORF">PBRA_003388</name>
    <name evidence="2" type="ORF">PLBR_LOCUS6954</name>
</gene>
<protein>
    <recommendedName>
        <fullName evidence="5">Tyrosine specific protein phosphatases domain-containing protein</fullName>
    </recommendedName>
</protein>
<evidence type="ECO:0000313" key="3">
    <source>
        <dbReference type="Proteomes" id="UP000039324"/>
    </source>
</evidence>
<dbReference type="OrthoDB" id="6375174at2759"/>
<dbReference type="PANTHER" id="PTHR31126:SF14">
    <property type="entry name" value="TYROSINE-PROTEIN PHOSPHATASE OCA6-RELATED"/>
    <property type="match status" value="1"/>
</dbReference>
<dbReference type="STRING" id="37360.A0A0G4J8Z3"/>
<keyword evidence="3" id="KW-1185">Reference proteome</keyword>
<dbReference type="EMBL" id="OVEO01000012">
    <property type="protein sequence ID" value="SPQ99739.1"/>
    <property type="molecule type" value="Genomic_DNA"/>
</dbReference>
<proteinExistence type="predicted"/>
<dbReference type="InterPro" id="IPR004861">
    <property type="entry name" value="Siw14-like"/>
</dbReference>
<sequence length="279" mass="31485">MYLPDAQSSSALIPPFRFAICERGLSRGAYPTLLNMRFLAMKRLRTIVSLVPERPTCDVLDFCREHDITSHHFCVPKYTESVSITKEQVIKILQIIIDPSTLPCYVHCLDGVNVTGVVFACLRKLQNWVRSSIINEFCRFTFGREMSVEEVQFLDDFDGEVVVPREVPDWLWNGANVVKHSSIKLCQLASDPLDEQGGGNLSALGTHTAPAVVDLVENGVDRSRLTYFDLLLSKDPELGEDRVRHGRSKEIFPVHIRAMALESSTAITYRTRMLSLDDI</sequence>
<dbReference type="Pfam" id="PF03162">
    <property type="entry name" value="Y_phosphatase2"/>
    <property type="match status" value="1"/>
</dbReference>
<organism evidence="1 3">
    <name type="scientific">Plasmodiophora brassicae</name>
    <name type="common">Clubroot disease agent</name>
    <dbReference type="NCBI Taxonomy" id="37360"/>
    <lineage>
        <taxon>Eukaryota</taxon>
        <taxon>Sar</taxon>
        <taxon>Rhizaria</taxon>
        <taxon>Endomyxa</taxon>
        <taxon>Phytomyxea</taxon>
        <taxon>Plasmodiophorida</taxon>
        <taxon>Plasmodiophoridae</taxon>
        <taxon>Plasmodiophora</taxon>
    </lineage>
</organism>
<dbReference type="GO" id="GO:0016791">
    <property type="term" value="F:phosphatase activity"/>
    <property type="evidence" value="ECO:0007669"/>
    <property type="project" value="TreeGrafter"/>
</dbReference>
<dbReference type="EMBL" id="CDSF01000155">
    <property type="protein sequence ID" value="CEP03781.1"/>
    <property type="molecule type" value="Genomic_DNA"/>
</dbReference>
<geneLocation type="mitochondrion" evidence="2"/>
<dbReference type="FunFam" id="3.90.190.10:FF:000084">
    <property type="entry name" value="Tyrosine phospatase-like protein"/>
    <property type="match status" value="1"/>
</dbReference>
<evidence type="ECO:0000313" key="1">
    <source>
        <dbReference type="EMBL" id="CEP03781.1"/>
    </source>
</evidence>
<dbReference type="PANTHER" id="PTHR31126">
    <property type="entry name" value="TYROSINE-PROTEIN PHOSPHATASE"/>
    <property type="match status" value="1"/>
</dbReference>
<accession>A0A0G4J8Z3</accession>
<dbReference type="Gene3D" id="3.90.190.10">
    <property type="entry name" value="Protein tyrosine phosphatase superfamily"/>
    <property type="match status" value="1"/>
</dbReference>
<reference evidence="1 3" key="1">
    <citation type="submission" date="2015-02" db="EMBL/GenBank/DDBJ databases">
        <authorList>
            <person name="Chooi Y.-H."/>
        </authorList>
    </citation>
    <scope>NUCLEOTIDE SEQUENCE [LARGE SCALE GENOMIC DNA]</scope>
    <source>
        <strain evidence="1">E3</strain>
    </source>
</reference>
<name>A0A0G4J8Z3_PLABS</name>
<evidence type="ECO:0000313" key="2">
    <source>
        <dbReference type="EMBL" id="SPQ99739.1"/>
    </source>
</evidence>
<dbReference type="SUPFAM" id="SSF52799">
    <property type="entry name" value="(Phosphotyrosine protein) phosphatases II"/>
    <property type="match status" value="1"/>
</dbReference>
<dbReference type="Proteomes" id="UP000290189">
    <property type="component" value="Unassembled WGS sequence"/>
</dbReference>
<keyword evidence="2" id="KW-0496">Mitochondrion</keyword>